<dbReference type="InterPro" id="IPR018517">
    <property type="entry name" value="tRNA_hU_synthase_CS"/>
</dbReference>
<gene>
    <name evidence="8" type="ORF">DLAC_07756</name>
</gene>
<dbReference type="InterPro" id="IPR035587">
    <property type="entry name" value="DUS-like_FMN-bd"/>
</dbReference>
<evidence type="ECO:0000256" key="5">
    <source>
        <dbReference type="ARBA" id="ARBA00023002"/>
    </source>
</evidence>
<feature type="compositionally biased region" description="Basic and acidic residues" evidence="6">
    <location>
        <begin position="304"/>
        <end position="318"/>
    </location>
</feature>
<dbReference type="PANTHER" id="PTHR45936">
    <property type="entry name" value="TRNA-DIHYDROURIDINE(20) SYNTHASE [NAD(P)+]-LIKE"/>
    <property type="match status" value="1"/>
</dbReference>
<keyword evidence="3" id="KW-0288">FMN</keyword>
<dbReference type="STRING" id="361077.A0A151ZAB7"/>
<evidence type="ECO:0000256" key="2">
    <source>
        <dbReference type="ARBA" id="ARBA00022630"/>
    </source>
</evidence>
<evidence type="ECO:0000259" key="7">
    <source>
        <dbReference type="Pfam" id="PF01207"/>
    </source>
</evidence>
<accession>A0A151ZAB7</accession>
<comment type="caution">
    <text evidence="8">The sequence shown here is derived from an EMBL/GenBank/DDBJ whole genome shotgun (WGS) entry which is preliminary data.</text>
</comment>
<dbReference type="GO" id="GO:0050660">
    <property type="term" value="F:flavin adenine dinucleotide binding"/>
    <property type="evidence" value="ECO:0007669"/>
    <property type="project" value="InterPro"/>
</dbReference>
<dbReference type="SUPFAM" id="SSF51395">
    <property type="entry name" value="FMN-linked oxidoreductases"/>
    <property type="match status" value="1"/>
</dbReference>
<dbReference type="InParanoid" id="A0A151ZAB7"/>
<dbReference type="Pfam" id="PF01207">
    <property type="entry name" value="Dus"/>
    <property type="match status" value="1"/>
</dbReference>
<feature type="domain" description="DUS-like FMN-binding" evidence="7">
    <location>
        <begin position="56"/>
        <end position="306"/>
    </location>
</feature>
<dbReference type="CDD" id="cd02801">
    <property type="entry name" value="DUS_like_FMN"/>
    <property type="match status" value="1"/>
</dbReference>
<feature type="compositionally biased region" description="Low complexity" evidence="6">
    <location>
        <begin position="319"/>
        <end position="333"/>
    </location>
</feature>
<dbReference type="PROSITE" id="PS01136">
    <property type="entry name" value="UPF0034"/>
    <property type="match status" value="1"/>
</dbReference>
<dbReference type="InterPro" id="IPR013785">
    <property type="entry name" value="Aldolase_TIM"/>
</dbReference>
<proteinExistence type="predicted"/>
<reference evidence="8 9" key="1">
    <citation type="submission" date="2015-12" db="EMBL/GenBank/DDBJ databases">
        <title>Dictyostelia acquired genes for synthesis and detection of signals that induce cell-type specialization by lateral gene transfer from prokaryotes.</title>
        <authorList>
            <person name="Gloeckner G."/>
            <person name="Schaap P."/>
        </authorList>
    </citation>
    <scope>NUCLEOTIDE SEQUENCE [LARGE SCALE GENOMIC DNA]</scope>
    <source>
        <strain evidence="8 9">TK</strain>
    </source>
</reference>
<dbReference type="EMBL" id="LODT01000035">
    <property type="protein sequence ID" value="KYQ90885.1"/>
    <property type="molecule type" value="Genomic_DNA"/>
</dbReference>
<dbReference type="GO" id="GO:0017150">
    <property type="term" value="F:tRNA dihydrouridine synthase activity"/>
    <property type="evidence" value="ECO:0007669"/>
    <property type="project" value="InterPro"/>
</dbReference>
<dbReference type="AlphaFoldDB" id="A0A151ZAB7"/>
<comment type="cofactor">
    <cofactor evidence="1">
        <name>FMN</name>
        <dbReference type="ChEBI" id="CHEBI:58210"/>
    </cofactor>
</comment>
<evidence type="ECO:0000256" key="4">
    <source>
        <dbReference type="ARBA" id="ARBA00022694"/>
    </source>
</evidence>
<evidence type="ECO:0000256" key="3">
    <source>
        <dbReference type="ARBA" id="ARBA00022643"/>
    </source>
</evidence>
<dbReference type="PANTHER" id="PTHR45936:SF1">
    <property type="entry name" value="TRNA-DIHYDROURIDINE(20) SYNTHASE [NAD(P)+]-LIKE"/>
    <property type="match status" value="1"/>
</dbReference>
<dbReference type="OrthoDB" id="10262250at2759"/>
<name>A0A151ZAB7_TIELA</name>
<dbReference type="GO" id="GO:0005737">
    <property type="term" value="C:cytoplasm"/>
    <property type="evidence" value="ECO:0007669"/>
    <property type="project" value="TreeGrafter"/>
</dbReference>
<keyword evidence="5" id="KW-0560">Oxidoreductase</keyword>
<keyword evidence="9" id="KW-1185">Reference proteome</keyword>
<evidence type="ECO:0000256" key="6">
    <source>
        <dbReference type="SAM" id="MobiDB-lite"/>
    </source>
</evidence>
<dbReference type="OMA" id="GPIRTNS"/>
<dbReference type="Proteomes" id="UP000076078">
    <property type="component" value="Unassembled WGS sequence"/>
</dbReference>
<organism evidence="8 9">
    <name type="scientific">Tieghemostelium lacteum</name>
    <name type="common">Slime mold</name>
    <name type="synonym">Dictyostelium lacteum</name>
    <dbReference type="NCBI Taxonomy" id="361077"/>
    <lineage>
        <taxon>Eukaryota</taxon>
        <taxon>Amoebozoa</taxon>
        <taxon>Evosea</taxon>
        <taxon>Eumycetozoa</taxon>
        <taxon>Dictyostelia</taxon>
        <taxon>Dictyosteliales</taxon>
        <taxon>Raperosteliaceae</taxon>
        <taxon>Tieghemostelium</taxon>
    </lineage>
</organism>
<protein>
    <submittedName>
        <fullName evidence="8">tRNA-dihydrouridine synthase 2-like protein</fullName>
    </submittedName>
</protein>
<dbReference type="FunCoup" id="A0A151ZAB7">
    <property type="interactions" value="411"/>
</dbReference>
<sequence>MVRIGTLPMRLMTLDNGCDIAYSEELIDFKLSTCKRVYNEQYNTIDFVDKSGFVVYRTCESDRFNVLQIGTPSAVTALNAANVVVKDICALDINMGCPKHFSTQGNMGSKLLSKPETIKDILTTLVRNLPISVTCKIRLLEDDQKTIDLLKVIESCGVKAIGVHTRTIPERPRDSAHWDRLKNILENASFSVPIIANGSIFKHDDMERVKTETKASSIMVARGAIKNPSMFRNHSPGFKSIIQDYLRYSWKTCNHIKNSKYVICYILSENNAGNGPEFKQTQKAMDYESMFKLQKQQQQSKKKTRDELNDLNIDKNTDDNNNINNNNNNIDLDGGSDDEDAIERLRKKQCTVEPTAIINNPILPTNTITDASMITDVKAN</sequence>
<dbReference type="Gene3D" id="3.20.20.70">
    <property type="entry name" value="Aldolase class I"/>
    <property type="match status" value="1"/>
</dbReference>
<evidence type="ECO:0000256" key="1">
    <source>
        <dbReference type="ARBA" id="ARBA00001917"/>
    </source>
</evidence>
<evidence type="ECO:0000313" key="9">
    <source>
        <dbReference type="Proteomes" id="UP000076078"/>
    </source>
</evidence>
<keyword evidence="4" id="KW-0819">tRNA processing</keyword>
<dbReference type="InterPro" id="IPR052582">
    <property type="entry name" value="tRNA-DUS-like"/>
</dbReference>
<evidence type="ECO:0000313" key="8">
    <source>
        <dbReference type="EMBL" id="KYQ90885.1"/>
    </source>
</evidence>
<keyword evidence="2" id="KW-0285">Flavoprotein</keyword>
<feature type="region of interest" description="Disordered" evidence="6">
    <location>
        <begin position="296"/>
        <end position="337"/>
    </location>
</feature>